<dbReference type="SUPFAM" id="SSF55785">
    <property type="entry name" value="PYP-like sensor domain (PAS domain)"/>
    <property type="match status" value="1"/>
</dbReference>
<keyword evidence="3" id="KW-1133">Transmembrane helix</keyword>
<reference evidence="5 6" key="1">
    <citation type="submission" date="2020-08" db="EMBL/GenBank/DDBJ databases">
        <title>A Genomic Blueprint of the Chicken Gut Microbiome.</title>
        <authorList>
            <person name="Gilroy R."/>
            <person name="Ravi A."/>
            <person name="Getino M."/>
            <person name="Pursley I."/>
            <person name="Horton D.L."/>
            <person name="Alikhan N.-F."/>
            <person name="Baker D."/>
            <person name="Gharbi K."/>
            <person name="Hall N."/>
            <person name="Watson M."/>
            <person name="Adriaenssens E.M."/>
            <person name="Foster-Nyarko E."/>
            <person name="Jarju S."/>
            <person name="Secka A."/>
            <person name="Antonio M."/>
            <person name="Oren A."/>
            <person name="Chaudhuri R."/>
            <person name="La Ragione R.M."/>
            <person name="Hildebrand F."/>
            <person name="Pallen M.J."/>
        </authorList>
    </citation>
    <scope>NUCLEOTIDE SEQUENCE [LARGE SCALE GENOMIC DNA]</scope>
    <source>
        <strain evidence="5 6">Sa2CVA6</strain>
    </source>
</reference>
<dbReference type="Pfam" id="PF00015">
    <property type="entry name" value="MCPsignal"/>
    <property type="match status" value="1"/>
</dbReference>
<evidence type="ECO:0000256" key="2">
    <source>
        <dbReference type="PROSITE-ProRule" id="PRU00284"/>
    </source>
</evidence>
<dbReference type="Gene3D" id="3.30.450.20">
    <property type="entry name" value="PAS domain"/>
    <property type="match status" value="1"/>
</dbReference>
<name>A0ABR8SBS6_9BURK</name>
<dbReference type="PANTHER" id="PTHR43531">
    <property type="entry name" value="PROTEIN ICFG"/>
    <property type="match status" value="1"/>
</dbReference>
<evidence type="ECO:0000313" key="6">
    <source>
        <dbReference type="Proteomes" id="UP000634919"/>
    </source>
</evidence>
<evidence type="ECO:0000256" key="3">
    <source>
        <dbReference type="SAM" id="Phobius"/>
    </source>
</evidence>
<evidence type="ECO:0000259" key="4">
    <source>
        <dbReference type="PROSITE" id="PS50111"/>
    </source>
</evidence>
<dbReference type="Gene3D" id="1.10.287.950">
    <property type="entry name" value="Methyl-accepting chemotaxis protein"/>
    <property type="match status" value="1"/>
</dbReference>
<dbReference type="SMART" id="SM00086">
    <property type="entry name" value="PAC"/>
    <property type="match status" value="1"/>
</dbReference>
<dbReference type="PANTHER" id="PTHR43531:SF7">
    <property type="entry name" value="AEROTAXIS RECEPTOR"/>
    <property type="match status" value="1"/>
</dbReference>
<feature type="transmembrane region" description="Helical" evidence="3">
    <location>
        <begin position="168"/>
        <end position="185"/>
    </location>
</feature>
<dbReference type="SUPFAM" id="SSF58104">
    <property type="entry name" value="Methyl-accepting chemotaxis protein (MCP) signaling domain"/>
    <property type="match status" value="1"/>
</dbReference>
<dbReference type="SMART" id="SM00283">
    <property type="entry name" value="MA"/>
    <property type="match status" value="1"/>
</dbReference>
<dbReference type="Proteomes" id="UP000634919">
    <property type="component" value="Unassembled WGS sequence"/>
</dbReference>
<proteinExistence type="inferred from homology"/>
<dbReference type="RefSeq" id="WP_191723314.1">
    <property type="nucleotide sequence ID" value="NZ_JACSQK010000005.1"/>
</dbReference>
<comment type="caution">
    <text evidence="5">The sequence shown here is derived from an EMBL/GenBank/DDBJ whole genome shotgun (WGS) entry which is preliminary data.</text>
</comment>
<gene>
    <name evidence="5" type="ORF">H9646_10415</name>
</gene>
<evidence type="ECO:0000313" key="5">
    <source>
        <dbReference type="EMBL" id="MBD7960902.1"/>
    </source>
</evidence>
<dbReference type="CDD" id="cd11386">
    <property type="entry name" value="MCP_signal"/>
    <property type="match status" value="1"/>
</dbReference>
<dbReference type="InterPro" id="IPR004089">
    <property type="entry name" value="MCPsignal_dom"/>
</dbReference>
<dbReference type="PRINTS" id="PR00260">
    <property type="entry name" value="CHEMTRNSDUCR"/>
</dbReference>
<dbReference type="Pfam" id="PF08447">
    <property type="entry name" value="PAS_3"/>
    <property type="match status" value="1"/>
</dbReference>
<feature type="domain" description="Methyl-accepting transducer" evidence="4">
    <location>
        <begin position="274"/>
        <end position="503"/>
    </location>
</feature>
<dbReference type="InterPro" id="IPR013655">
    <property type="entry name" value="PAS_fold_3"/>
</dbReference>
<dbReference type="NCBIfam" id="TIGR00229">
    <property type="entry name" value="sensory_box"/>
    <property type="match status" value="1"/>
</dbReference>
<dbReference type="InterPro" id="IPR035965">
    <property type="entry name" value="PAS-like_dom_sf"/>
</dbReference>
<keyword evidence="2" id="KW-0807">Transducer</keyword>
<dbReference type="EMBL" id="JACSQK010000005">
    <property type="protein sequence ID" value="MBD7960902.1"/>
    <property type="molecule type" value="Genomic_DNA"/>
</dbReference>
<dbReference type="CDD" id="cd00130">
    <property type="entry name" value="PAS"/>
    <property type="match status" value="1"/>
</dbReference>
<dbReference type="PROSITE" id="PS50111">
    <property type="entry name" value="CHEMOTAXIS_TRANSDUC_2"/>
    <property type="match status" value="1"/>
</dbReference>
<keyword evidence="3" id="KW-0812">Transmembrane</keyword>
<dbReference type="InterPro" id="IPR051310">
    <property type="entry name" value="MCP_chemotaxis"/>
</dbReference>
<comment type="similarity">
    <text evidence="1">Belongs to the methyl-accepting chemotaxis (MCP) protein family.</text>
</comment>
<dbReference type="InterPro" id="IPR001610">
    <property type="entry name" value="PAC"/>
</dbReference>
<evidence type="ECO:0000256" key="1">
    <source>
        <dbReference type="ARBA" id="ARBA00029447"/>
    </source>
</evidence>
<sequence length="520" mass="56824">MRVNLPVTQNNYDFPNDELLVSVTNAKGEITHCNPAFLRASGYAYEELMRQPHNLIRHPDMPAAAFKDMWRTIAHGYPWTGIVKNRRKNGDHYWVRANVTPIMDGDKPTGYLSVRTKPSTQEIQTAQTLYARMNEEVQRGQETIRLRAGEVRYLGWRGLWAQRSDMGLLARMVAMMVIMAVVVMLPDVLGWQGLLAGGARLAALVTGGAWVVWRFNSRCVQGIEKANAWAAQMASCNLSQSCQHNYSGAVGTLMARLQQIQINLRAVVGDVLTEVRGFNVMSKEIAHGSLDLARRTESQASSLQQTAASMEEIASTVLQTAETAQQMEQESQQTKAIVSHSGHAIEEVGEAMEHIRQSSTRMREIIGVIESIAFQTNLLALNAAVEAARAGEQGRGFAVVAAEVRALAQRSATAAKEIGGLINNTVDGIDEGNARMQAAGKTIDGMVQAVERVSSLVQQISLATREQSQGISLVNEAVASLDTMTQQNAAMSEQSTGSAQSLHTNAQRLQRSVSFFNLSS</sequence>
<keyword evidence="3" id="KW-0472">Membrane</keyword>
<dbReference type="InterPro" id="IPR000014">
    <property type="entry name" value="PAS"/>
</dbReference>
<accession>A0ABR8SBS6</accession>
<dbReference type="InterPro" id="IPR004090">
    <property type="entry name" value="Chemotax_Me-accpt_rcpt"/>
</dbReference>
<organism evidence="5 6">
    <name type="scientific">Comamonas avium</name>
    <dbReference type="NCBI Taxonomy" id="2762231"/>
    <lineage>
        <taxon>Bacteria</taxon>
        <taxon>Pseudomonadati</taxon>
        <taxon>Pseudomonadota</taxon>
        <taxon>Betaproteobacteria</taxon>
        <taxon>Burkholderiales</taxon>
        <taxon>Comamonadaceae</taxon>
        <taxon>Comamonas</taxon>
    </lineage>
</organism>
<protein>
    <submittedName>
        <fullName evidence="5">Methyl-accepting chemotaxis protein</fullName>
    </submittedName>
</protein>
<keyword evidence="6" id="KW-1185">Reference proteome</keyword>
<feature type="transmembrane region" description="Helical" evidence="3">
    <location>
        <begin position="191"/>
        <end position="213"/>
    </location>
</feature>